<dbReference type="Proteomes" id="UP000800035">
    <property type="component" value="Unassembled WGS sequence"/>
</dbReference>
<evidence type="ECO:0000313" key="3">
    <source>
        <dbReference type="Proteomes" id="UP000800035"/>
    </source>
</evidence>
<dbReference type="OrthoDB" id="3792217at2759"/>
<protein>
    <submittedName>
        <fullName evidence="2">Uncharacterized protein</fullName>
    </submittedName>
</protein>
<gene>
    <name evidence="2" type="ORF">CC80DRAFT_497309</name>
</gene>
<feature type="compositionally biased region" description="Polar residues" evidence="1">
    <location>
        <begin position="101"/>
        <end position="115"/>
    </location>
</feature>
<reference evidence="2" key="1">
    <citation type="journal article" date="2020" name="Stud. Mycol.">
        <title>101 Dothideomycetes genomes: a test case for predicting lifestyles and emergence of pathogens.</title>
        <authorList>
            <person name="Haridas S."/>
            <person name="Albert R."/>
            <person name="Binder M."/>
            <person name="Bloem J."/>
            <person name="Labutti K."/>
            <person name="Salamov A."/>
            <person name="Andreopoulos B."/>
            <person name="Baker S."/>
            <person name="Barry K."/>
            <person name="Bills G."/>
            <person name="Bluhm B."/>
            <person name="Cannon C."/>
            <person name="Castanera R."/>
            <person name="Culley D."/>
            <person name="Daum C."/>
            <person name="Ezra D."/>
            <person name="Gonzalez J."/>
            <person name="Henrissat B."/>
            <person name="Kuo A."/>
            <person name="Liang C."/>
            <person name="Lipzen A."/>
            <person name="Lutzoni F."/>
            <person name="Magnuson J."/>
            <person name="Mondo S."/>
            <person name="Nolan M."/>
            <person name="Ohm R."/>
            <person name="Pangilinan J."/>
            <person name="Park H.-J."/>
            <person name="Ramirez L."/>
            <person name="Alfaro M."/>
            <person name="Sun H."/>
            <person name="Tritt A."/>
            <person name="Yoshinaga Y."/>
            <person name="Zwiers L.-H."/>
            <person name="Turgeon B."/>
            <person name="Goodwin S."/>
            <person name="Spatafora J."/>
            <person name="Crous P."/>
            <person name="Grigoriev I."/>
        </authorList>
    </citation>
    <scope>NUCLEOTIDE SEQUENCE</scope>
    <source>
        <strain evidence="2">CBS 675.92</strain>
    </source>
</reference>
<accession>A0A6A5TAN1</accession>
<dbReference type="EMBL" id="ML977034">
    <property type="protein sequence ID" value="KAF1949651.1"/>
    <property type="molecule type" value="Genomic_DNA"/>
</dbReference>
<feature type="compositionally biased region" description="Polar residues" evidence="1">
    <location>
        <begin position="70"/>
        <end position="94"/>
    </location>
</feature>
<evidence type="ECO:0000313" key="2">
    <source>
        <dbReference type="EMBL" id="KAF1949651.1"/>
    </source>
</evidence>
<name>A0A6A5TAN1_9PLEO</name>
<evidence type="ECO:0000256" key="1">
    <source>
        <dbReference type="SAM" id="MobiDB-lite"/>
    </source>
</evidence>
<organism evidence="2 3">
    <name type="scientific">Byssothecium circinans</name>
    <dbReference type="NCBI Taxonomy" id="147558"/>
    <lineage>
        <taxon>Eukaryota</taxon>
        <taxon>Fungi</taxon>
        <taxon>Dikarya</taxon>
        <taxon>Ascomycota</taxon>
        <taxon>Pezizomycotina</taxon>
        <taxon>Dothideomycetes</taxon>
        <taxon>Pleosporomycetidae</taxon>
        <taxon>Pleosporales</taxon>
        <taxon>Massarineae</taxon>
        <taxon>Massarinaceae</taxon>
        <taxon>Byssothecium</taxon>
    </lineage>
</organism>
<feature type="region of interest" description="Disordered" evidence="1">
    <location>
        <begin position="57"/>
        <end position="115"/>
    </location>
</feature>
<proteinExistence type="predicted"/>
<sequence length="115" mass="12334">MGSRQSHPVGSALALPEITDSRDLFVKDTTLEDEHGQATSVDTRMPDREETTVALTASCSPSHSLMLPSENASDTLPTASDSNEPINTIMNNVADTPPPWSSQAERYTKFSASPS</sequence>
<dbReference type="AlphaFoldDB" id="A0A6A5TAN1"/>
<keyword evidence="3" id="KW-1185">Reference proteome</keyword>